<evidence type="ECO:0000256" key="2">
    <source>
        <dbReference type="ARBA" id="ARBA00010617"/>
    </source>
</evidence>
<sequence length="158" mass="18119">MVNFGPIRVIVLGSAKLIKECFQNPIFNGRPSEWSALILTNGRNGLLTTEGPVWEEQRRFTSRALRTFGFGKRSMESLVMREVGEFLNWLKSNEGKSVTLRDRFELAVVNALWSIIASKRFQHDDSDKLQLLRNLYKSVQKSTPHFTLIVDSNQLPHV</sequence>
<dbReference type="Pfam" id="PF00067">
    <property type="entry name" value="p450"/>
    <property type="match status" value="1"/>
</dbReference>
<evidence type="ECO:0000256" key="6">
    <source>
        <dbReference type="ARBA" id="ARBA00023004"/>
    </source>
</evidence>
<proteinExistence type="inferred from homology"/>
<dbReference type="OrthoDB" id="1055148at2759"/>
<keyword evidence="4" id="KW-0479">Metal-binding</keyword>
<evidence type="ECO:0000313" key="7">
    <source>
        <dbReference type="EMBL" id="CAG7833095.1"/>
    </source>
</evidence>
<gene>
    <name evidence="7" type="ORF">AFUS01_LOCUS42741</name>
</gene>
<dbReference type="GO" id="GO:0005506">
    <property type="term" value="F:iron ion binding"/>
    <property type="evidence" value="ECO:0007669"/>
    <property type="project" value="InterPro"/>
</dbReference>
<dbReference type="PANTHER" id="PTHR24300:SF376">
    <property type="entry name" value="CYTOCHROME P450 15A1"/>
    <property type="match status" value="1"/>
</dbReference>
<keyword evidence="3" id="KW-0349">Heme</keyword>
<evidence type="ECO:0000313" key="8">
    <source>
        <dbReference type="Proteomes" id="UP000708208"/>
    </source>
</evidence>
<dbReference type="GO" id="GO:0006805">
    <property type="term" value="P:xenobiotic metabolic process"/>
    <property type="evidence" value="ECO:0007669"/>
    <property type="project" value="TreeGrafter"/>
</dbReference>
<name>A0A8J2LFD4_9HEXA</name>
<accession>A0A8J2LFD4</accession>
<comment type="cofactor">
    <cofactor evidence="1">
        <name>heme</name>
        <dbReference type="ChEBI" id="CHEBI:30413"/>
    </cofactor>
</comment>
<dbReference type="Proteomes" id="UP000708208">
    <property type="component" value="Unassembled WGS sequence"/>
</dbReference>
<reference evidence="7" key="1">
    <citation type="submission" date="2021-06" db="EMBL/GenBank/DDBJ databases">
        <authorList>
            <person name="Hodson N. C."/>
            <person name="Mongue J. A."/>
            <person name="Jaron S. K."/>
        </authorList>
    </citation>
    <scope>NUCLEOTIDE SEQUENCE</scope>
</reference>
<dbReference type="GO" id="GO:0020037">
    <property type="term" value="F:heme binding"/>
    <property type="evidence" value="ECO:0007669"/>
    <property type="project" value="InterPro"/>
</dbReference>
<evidence type="ECO:0000256" key="1">
    <source>
        <dbReference type="ARBA" id="ARBA00001971"/>
    </source>
</evidence>
<dbReference type="InterPro" id="IPR050182">
    <property type="entry name" value="Cytochrome_P450_fam2"/>
</dbReference>
<dbReference type="GO" id="GO:0008395">
    <property type="term" value="F:steroid hydroxylase activity"/>
    <property type="evidence" value="ECO:0007669"/>
    <property type="project" value="TreeGrafter"/>
</dbReference>
<dbReference type="PANTHER" id="PTHR24300">
    <property type="entry name" value="CYTOCHROME P450 508A4-RELATED"/>
    <property type="match status" value="1"/>
</dbReference>
<dbReference type="EMBL" id="CAJVCH010568423">
    <property type="protein sequence ID" value="CAG7833095.1"/>
    <property type="molecule type" value="Genomic_DNA"/>
</dbReference>
<keyword evidence="8" id="KW-1185">Reference proteome</keyword>
<evidence type="ECO:0000256" key="3">
    <source>
        <dbReference type="ARBA" id="ARBA00022617"/>
    </source>
</evidence>
<dbReference type="GO" id="GO:0005737">
    <property type="term" value="C:cytoplasm"/>
    <property type="evidence" value="ECO:0007669"/>
    <property type="project" value="TreeGrafter"/>
</dbReference>
<organism evidence="7 8">
    <name type="scientific">Allacma fusca</name>
    <dbReference type="NCBI Taxonomy" id="39272"/>
    <lineage>
        <taxon>Eukaryota</taxon>
        <taxon>Metazoa</taxon>
        <taxon>Ecdysozoa</taxon>
        <taxon>Arthropoda</taxon>
        <taxon>Hexapoda</taxon>
        <taxon>Collembola</taxon>
        <taxon>Symphypleona</taxon>
        <taxon>Sminthuridae</taxon>
        <taxon>Allacma</taxon>
    </lineage>
</organism>
<keyword evidence="6" id="KW-0408">Iron</keyword>
<dbReference type="GO" id="GO:0006082">
    <property type="term" value="P:organic acid metabolic process"/>
    <property type="evidence" value="ECO:0007669"/>
    <property type="project" value="TreeGrafter"/>
</dbReference>
<keyword evidence="5" id="KW-0560">Oxidoreductase</keyword>
<comment type="caution">
    <text evidence="7">The sequence shown here is derived from an EMBL/GenBank/DDBJ whole genome shotgun (WGS) entry which is preliminary data.</text>
</comment>
<comment type="similarity">
    <text evidence="2">Belongs to the cytochrome P450 family.</text>
</comment>
<dbReference type="GO" id="GO:0016712">
    <property type="term" value="F:oxidoreductase activity, acting on paired donors, with incorporation or reduction of molecular oxygen, reduced flavin or flavoprotein as one donor, and incorporation of one atom of oxygen"/>
    <property type="evidence" value="ECO:0007669"/>
    <property type="project" value="TreeGrafter"/>
</dbReference>
<evidence type="ECO:0008006" key="9">
    <source>
        <dbReference type="Google" id="ProtNLM"/>
    </source>
</evidence>
<dbReference type="AlphaFoldDB" id="A0A8J2LFD4"/>
<protein>
    <recommendedName>
        <fullName evidence="9">Cytochrome P450</fullName>
    </recommendedName>
</protein>
<evidence type="ECO:0000256" key="4">
    <source>
        <dbReference type="ARBA" id="ARBA00022723"/>
    </source>
</evidence>
<evidence type="ECO:0000256" key="5">
    <source>
        <dbReference type="ARBA" id="ARBA00023002"/>
    </source>
</evidence>
<dbReference type="InterPro" id="IPR001128">
    <property type="entry name" value="Cyt_P450"/>
</dbReference>